<proteinExistence type="predicted"/>
<dbReference type="KEGG" id="vg:15613824"/>
<dbReference type="EMBL" id="HF679134">
    <property type="protein sequence ID" value="CCU56400.1"/>
    <property type="molecule type" value="Genomic_DNA"/>
</dbReference>
<sequence>MSDIDYDDDQLEPSDDEDIDEEMIYSEICVNNESDEAETNLLDDIIEYDEEIEIVKKIKTKIKNKSFLGRDINIDDIQKSKQYYLYLIKYNELLSIFLNYNNTLQKGSTPLLDEIMLKKMYNIELFNNPLLTTETVTMIMLLIMNIPICVKKYSNMYNREVINIDELSKDYLNCYYYNIKNMLRGVTYNTNNKFNFDVFINIFPTFIKNINFDLLTNEELDEIKYVKRVLSNYVYENL</sequence>
<reference evidence="1 2" key="1">
    <citation type="journal article" date="2013" name="J. Virol.">
        <title>New Insights into the Evolution of Entomopoxvirinae from the Complete Genome Sequences of Four Entomopoxviruses Infecting Adoxophyes honmai, Choristoneura biennis, Choristoneura rosaceana, and Mythimna separata.</title>
        <authorList>
            <person name="Theze J."/>
            <person name="Takatsuka J."/>
            <person name="Li Z."/>
            <person name="Gallais J."/>
            <person name="Doucet D."/>
            <person name="Arif B."/>
            <person name="Nakai M."/>
            <person name="Herniou E.A."/>
        </authorList>
    </citation>
    <scope>NUCLEOTIDE SEQUENCE [LARGE SCALE GENOMIC DNA]</scope>
</reference>
<organism evidence="1 2">
    <name type="scientific">Mythimna separata entomopoxvirus 'L'</name>
    <dbReference type="NCBI Taxonomy" id="1293572"/>
    <lineage>
        <taxon>Viruses</taxon>
        <taxon>Varidnaviria</taxon>
        <taxon>Bamfordvirae</taxon>
        <taxon>Nucleocytoviricota</taxon>
        <taxon>Pokkesviricetes</taxon>
        <taxon>Chitovirales</taxon>
        <taxon>Poxviridae</taxon>
        <taxon>Entomopoxvirinae</taxon>
        <taxon>Betaentomopoxvirus</taxon>
        <taxon>Betaentomopoxvirus mseparata</taxon>
        <taxon>Mythimna separata entomopoxvirus</taxon>
    </lineage>
</organism>
<keyword evidence="2" id="KW-1185">Reference proteome</keyword>
<dbReference type="Proteomes" id="UP000792671">
    <property type="component" value="Genome"/>
</dbReference>
<dbReference type="RefSeq" id="YP_008003719.1">
    <property type="nucleotide sequence ID" value="NC_021246.1"/>
</dbReference>
<dbReference type="GeneID" id="15613824"/>
<evidence type="ECO:0000313" key="2">
    <source>
        <dbReference type="Proteomes" id="UP000792671"/>
    </source>
</evidence>
<gene>
    <name evidence="1" type="ORF">MYSEV_202</name>
</gene>
<protein>
    <submittedName>
        <fullName evidence="1">RNA polymerase RPO19</fullName>
    </submittedName>
</protein>
<evidence type="ECO:0000313" key="1">
    <source>
        <dbReference type="EMBL" id="CCU56400.1"/>
    </source>
</evidence>
<name>A0A916KQJ0_9POXV</name>
<dbReference type="OrthoDB" id="17250at10239"/>
<accession>A0A916KQJ0</accession>